<reference evidence="2" key="1">
    <citation type="submission" date="2019-08" db="EMBL/GenBank/DDBJ databases">
        <authorList>
            <person name="Kucharzyk K."/>
            <person name="Murdoch R.W."/>
            <person name="Higgins S."/>
            <person name="Loffler F."/>
        </authorList>
    </citation>
    <scope>NUCLEOTIDE SEQUENCE</scope>
</reference>
<name>A0A644T5W0_9ZZZZ</name>
<dbReference type="PANTHER" id="PTHR22916:SF3">
    <property type="entry name" value="UDP-GLCNAC:BETAGAL BETA-1,3-N-ACETYLGLUCOSAMINYLTRANSFERASE-LIKE PROTEIN 1"/>
    <property type="match status" value="1"/>
</dbReference>
<dbReference type="SUPFAM" id="SSF53448">
    <property type="entry name" value="Nucleotide-diphospho-sugar transferases"/>
    <property type="match status" value="1"/>
</dbReference>
<evidence type="ECO:0000259" key="1">
    <source>
        <dbReference type="Pfam" id="PF00535"/>
    </source>
</evidence>
<organism evidence="2">
    <name type="scientific">bioreactor metagenome</name>
    <dbReference type="NCBI Taxonomy" id="1076179"/>
    <lineage>
        <taxon>unclassified sequences</taxon>
        <taxon>metagenomes</taxon>
        <taxon>ecological metagenomes</taxon>
    </lineage>
</organism>
<dbReference type="Pfam" id="PF00535">
    <property type="entry name" value="Glycos_transf_2"/>
    <property type="match status" value="1"/>
</dbReference>
<dbReference type="InterPro" id="IPR001173">
    <property type="entry name" value="Glyco_trans_2-like"/>
</dbReference>
<comment type="caution">
    <text evidence="2">The sequence shown here is derived from an EMBL/GenBank/DDBJ whole genome shotgun (WGS) entry which is preliminary data.</text>
</comment>
<dbReference type="InterPro" id="IPR029044">
    <property type="entry name" value="Nucleotide-diphossugar_trans"/>
</dbReference>
<protein>
    <submittedName>
        <fullName evidence="2">Putative glycosyltransferase EpsJ</fullName>
        <ecNumber evidence="2">2.4.-.-</ecNumber>
    </submittedName>
</protein>
<feature type="domain" description="Glycosyltransferase 2-like" evidence="1">
    <location>
        <begin position="6"/>
        <end position="166"/>
    </location>
</feature>
<dbReference type="EMBL" id="VSSQ01000017">
    <property type="protein sequence ID" value="MPL62308.1"/>
    <property type="molecule type" value="Genomic_DNA"/>
</dbReference>
<dbReference type="AlphaFoldDB" id="A0A644T5W0"/>
<accession>A0A644T5W0</accession>
<dbReference type="Gene3D" id="3.90.550.10">
    <property type="entry name" value="Spore Coat Polysaccharide Biosynthesis Protein SpsA, Chain A"/>
    <property type="match status" value="1"/>
</dbReference>
<keyword evidence="2" id="KW-0808">Transferase</keyword>
<gene>
    <name evidence="2" type="primary">epsJ_1</name>
    <name evidence="2" type="ORF">SDC9_07922</name>
</gene>
<evidence type="ECO:0000313" key="2">
    <source>
        <dbReference type="EMBL" id="MPL62308.1"/>
    </source>
</evidence>
<dbReference type="EC" id="2.4.-.-" evidence="2"/>
<dbReference type="CDD" id="cd00761">
    <property type="entry name" value="Glyco_tranf_GTA_type"/>
    <property type="match status" value="1"/>
</dbReference>
<keyword evidence="2" id="KW-0328">Glycosyltransferase</keyword>
<dbReference type="GO" id="GO:0016758">
    <property type="term" value="F:hexosyltransferase activity"/>
    <property type="evidence" value="ECO:0007669"/>
    <property type="project" value="UniProtKB-ARBA"/>
</dbReference>
<proteinExistence type="predicted"/>
<dbReference type="PANTHER" id="PTHR22916">
    <property type="entry name" value="GLYCOSYLTRANSFERASE"/>
    <property type="match status" value="1"/>
</dbReference>
<sequence length="241" mass="27738">MNPKVSVIMPVYNGEKFLGEAIESVLNQTFKDFELIIVNDGSKDNSLNIIKEYGNKDNRIKIIDQINQGVSVARNIGIKKSSGEYIAFLDSDDIWVEEKLNIQLNKFGSDKELKICGTWASVIDEKGKEIKKFTYPPLEDKKIKQSSFYKHPFITSSLILKKEILEKNNLFKVGTHLAEDYEFVTKYIYNNKAKNIDKYLIKYRIHTANSSSKNLKTKLKMKLAAVKMRILATQRLIKSIF</sequence>